<organism evidence="3 4">
    <name type="scientific">Romanomermis culicivorax</name>
    <name type="common">Nematode worm</name>
    <dbReference type="NCBI Taxonomy" id="13658"/>
    <lineage>
        <taxon>Eukaryota</taxon>
        <taxon>Metazoa</taxon>
        <taxon>Ecdysozoa</taxon>
        <taxon>Nematoda</taxon>
        <taxon>Enoplea</taxon>
        <taxon>Dorylaimia</taxon>
        <taxon>Mermithida</taxon>
        <taxon>Mermithoidea</taxon>
        <taxon>Mermithidae</taxon>
        <taxon>Romanomermis</taxon>
    </lineage>
</organism>
<dbReference type="CDD" id="cd06257">
    <property type="entry name" value="DnaJ"/>
    <property type="match status" value="1"/>
</dbReference>
<dbReference type="WBParaSite" id="nRc.2.0.1.t32976-RA">
    <property type="protein sequence ID" value="nRc.2.0.1.t32976-RA"/>
    <property type="gene ID" value="nRc.2.0.1.g32976"/>
</dbReference>
<evidence type="ECO:0000259" key="2">
    <source>
        <dbReference type="PROSITE" id="PS50076"/>
    </source>
</evidence>
<dbReference type="PRINTS" id="PR00625">
    <property type="entry name" value="JDOMAIN"/>
</dbReference>
<name>A0A915K3S7_ROMCU</name>
<dbReference type="PANTHER" id="PTHR44500:SF1">
    <property type="entry name" value="DNAJ HOMOLOG SUBFAMILY C MEMBER 12"/>
    <property type="match status" value="1"/>
</dbReference>
<dbReference type="SUPFAM" id="SSF46565">
    <property type="entry name" value="Chaperone J-domain"/>
    <property type="match status" value="1"/>
</dbReference>
<dbReference type="PANTHER" id="PTHR44500">
    <property type="entry name" value="DNAJ HOMOLOG SUBFAMILY C MEMBER 12"/>
    <property type="match status" value="1"/>
</dbReference>
<evidence type="ECO:0000256" key="1">
    <source>
        <dbReference type="ARBA" id="ARBA00023186"/>
    </source>
</evidence>
<keyword evidence="3" id="KW-1185">Reference proteome</keyword>
<accession>A0A915K3S7</accession>
<reference evidence="4" key="1">
    <citation type="submission" date="2022-11" db="UniProtKB">
        <authorList>
            <consortium name="WormBaseParasite"/>
        </authorList>
    </citation>
    <scope>IDENTIFICATION</scope>
</reference>
<dbReference type="GO" id="GO:0005737">
    <property type="term" value="C:cytoplasm"/>
    <property type="evidence" value="ECO:0007669"/>
    <property type="project" value="TreeGrafter"/>
</dbReference>
<dbReference type="InterPro" id="IPR029827">
    <property type="entry name" value="JDP1-like"/>
</dbReference>
<dbReference type="InterPro" id="IPR036869">
    <property type="entry name" value="J_dom_sf"/>
</dbReference>
<dbReference type="InterPro" id="IPR001623">
    <property type="entry name" value="DnaJ_domain"/>
</dbReference>
<dbReference type="SMART" id="SM00271">
    <property type="entry name" value="DnaJ"/>
    <property type="match status" value="1"/>
</dbReference>
<protein>
    <submittedName>
        <fullName evidence="4">J domain-containing protein</fullName>
    </submittedName>
</protein>
<dbReference type="AlphaFoldDB" id="A0A915K3S7"/>
<dbReference type="PROSITE" id="PS50076">
    <property type="entry name" value="DNAJ_2"/>
    <property type="match status" value="1"/>
</dbReference>
<feature type="domain" description="J" evidence="2">
    <location>
        <begin position="12"/>
        <end position="76"/>
    </location>
</feature>
<dbReference type="Proteomes" id="UP000887565">
    <property type="component" value="Unplaced"/>
</dbReference>
<keyword evidence="1" id="KW-0143">Chaperone</keyword>
<evidence type="ECO:0000313" key="3">
    <source>
        <dbReference type="Proteomes" id="UP000887565"/>
    </source>
</evidence>
<dbReference type="Pfam" id="PF00226">
    <property type="entry name" value="DnaJ"/>
    <property type="match status" value="1"/>
</dbReference>
<evidence type="ECO:0000313" key="4">
    <source>
        <dbReference type="WBParaSite" id="nRc.2.0.1.t32976-RA"/>
    </source>
</evidence>
<proteinExistence type="predicted"/>
<sequence length="132" mass="15586">MDPFDNRKKTKNYYTILGCAENSSIDQIMKEYKIRAVQCHPDKSDDYYSAEKFTLLHRAKEVLTDPTLKKEYDSWLKCGLSISFDEWIRQKNFRVCRFLTKNTIDSYIGKSKISIINFLCLIPHQAVQFQKS</sequence>
<dbReference type="Gene3D" id="1.10.287.110">
    <property type="entry name" value="DnaJ domain"/>
    <property type="match status" value="1"/>
</dbReference>